<reference evidence="3 4" key="1">
    <citation type="submission" date="2017-06" db="EMBL/GenBank/DDBJ databases">
        <title>A platform for efficient transgenesis in Macrostomum lignano, a flatworm model organism for stem cell research.</title>
        <authorList>
            <person name="Berezikov E."/>
        </authorList>
    </citation>
    <scope>NUCLEOTIDE SEQUENCE [LARGE SCALE GENOMIC DNA]</scope>
    <source>
        <strain evidence="3">DV1</strain>
        <tissue evidence="3">Whole organism</tissue>
    </source>
</reference>
<dbReference type="InterPro" id="IPR006553">
    <property type="entry name" value="Leu-rich_rpt_Cys-con_subtyp"/>
</dbReference>
<comment type="caution">
    <text evidence="3">The sequence shown here is derived from an EMBL/GenBank/DDBJ whole genome shotgun (WGS) entry which is preliminary data.</text>
</comment>
<dbReference type="PROSITE" id="PS50181">
    <property type="entry name" value="FBOX"/>
    <property type="match status" value="1"/>
</dbReference>
<proteinExistence type="predicted"/>
<accession>A0A267FN96</accession>
<sequence length="610" mass="66113">IMTSLTAAEQSNSFGSMPLMLLSNVFHYLDQADLSSCCQVSRWWNQVASRPSTWKSLIYTMDNMSADQAKRLGRKICQFIVSLTIDTSVSAMQLRILLKRACNLQSFTQIECRFSKHYTTMIKGATNAEILAALATNCPRLQELVLVESSNIAANGLSAFATSCPQIKRLDVGKSCLSPDCCIVASQKWPGLVSFTAFKLKISRNAQQLSDASLQALAACCPLRELMIGVKLASIGSVSQAILKCPLLEKFVCFTFEKTGSAQDQLLISLATACRGLKTICLPDIKIQTTEALESLLVNCPAVESTTLFAGRQVLQHSLQLIGRNWKQLRELNLTVEFEVSANNYLADLGTGCCQLKQLHLSFLAEFSATDGLSCLLKSCKKLINLKLICPLPKDSSPVLTAIISAQPAQVTNLYLSVNRSGIDASSLAALLAGPAATTPNLGEFTLSRADLSPELVSNLVNSATGGCLKSLQLANCVCLTDDCLASLGCLPCLKEIRLYKLKLITNYGVLCLSQTNAKRQLKVLTLHNGYLDDNLTNVVFDYLASFSGLKTLELRFWSCLTDAGIAKLAGSECAHNLTSLTVAGSALVTEEAAAPLRQHRQLSFQYKLA</sequence>
<organism evidence="3 4">
    <name type="scientific">Macrostomum lignano</name>
    <dbReference type="NCBI Taxonomy" id="282301"/>
    <lineage>
        <taxon>Eukaryota</taxon>
        <taxon>Metazoa</taxon>
        <taxon>Spiralia</taxon>
        <taxon>Lophotrochozoa</taxon>
        <taxon>Platyhelminthes</taxon>
        <taxon>Rhabditophora</taxon>
        <taxon>Macrostomorpha</taxon>
        <taxon>Macrostomida</taxon>
        <taxon>Macrostomidae</taxon>
        <taxon>Macrostomum</taxon>
    </lineage>
</organism>
<dbReference type="GO" id="GO:0031146">
    <property type="term" value="P:SCF-dependent proteasomal ubiquitin-dependent protein catabolic process"/>
    <property type="evidence" value="ECO:0007669"/>
    <property type="project" value="TreeGrafter"/>
</dbReference>
<gene>
    <name evidence="3" type="ORF">BOX15_Mlig033168g6</name>
</gene>
<dbReference type="InterPro" id="IPR001810">
    <property type="entry name" value="F-box_dom"/>
</dbReference>
<dbReference type="SUPFAM" id="SSF52047">
    <property type="entry name" value="RNI-like"/>
    <property type="match status" value="2"/>
</dbReference>
<dbReference type="Proteomes" id="UP000215902">
    <property type="component" value="Unassembled WGS sequence"/>
</dbReference>
<dbReference type="AlphaFoldDB" id="A0A267FN96"/>
<dbReference type="Pfam" id="PF12937">
    <property type="entry name" value="F-box-like"/>
    <property type="match status" value="1"/>
</dbReference>
<evidence type="ECO:0000259" key="2">
    <source>
        <dbReference type="PROSITE" id="PS50181"/>
    </source>
</evidence>
<dbReference type="InterPro" id="IPR032675">
    <property type="entry name" value="LRR_dom_sf"/>
</dbReference>
<evidence type="ECO:0000313" key="4">
    <source>
        <dbReference type="Proteomes" id="UP000215902"/>
    </source>
</evidence>
<dbReference type="PANTHER" id="PTHR13318:SF95">
    <property type="entry name" value="F-BOX PROTEIN YLR352W"/>
    <property type="match status" value="1"/>
</dbReference>
<keyword evidence="4" id="KW-1185">Reference proteome</keyword>
<dbReference type="InterPro" id="IPR036047">
    <property type="entry name" value="F-box-like_dom_sf"/>
</dbReference>
<name>A0A267FN96_9PLAT</name>
<dbReference type="PANTHER" id="PTHR13318">
    <property type="entry name" value="PARTNER OF PAIRED, ISOFORM B-RELATED"/>
    <property type="match status" value="1"/>
</dbReference>
<dbReference type="EMBL" id="NIVC01000892">
    <property type="protein sequence ID" value="PAA75270.1"/>
    <property type="molecule type" value="Genomic_DNA"/>
</dbReference>
<protein>
    <recommendedName>
        <fullName evidence="2">F-box domain-containing protein</fullName>
    </recommendedName>
</protein>
<evidence type="ECO:0000313" key="3">
    <source>
        <dbReference type="EMBL" id="PAA75270.1"/>
    </source>
</evidence>
<dbReference type="SMART" id="SM00367">
    <property type="entry name" value="LRR_CC"/>
    <property type="match status" value="3"/>
</dbReference>
<dbReference type="Gene3D" id="1.20.1280.50">
    <property type="match status" value="1"/>
</dbReference>
<keyword evidence="1" id="KW-0833">Ubl conjugation pathway</keyword>
<dbReference type="Gene3D" id="3.80.10.10">
    <property type="entry name" value="Ribonuclease Inhibitor"/>
    <property type="match status" value="3"/>
</dbReference>
<feature type="non-terminal residue" evidence="3">
    <location>
        <position position="1"/>
    </location>
</feature>
<dbReference type="OrthoDB" id="8757000at2759"/>
<feature type="domain" description="F-box" evidence="2">
    <location>
        <begin position="11"/>
        <end position="57"/>
    </location>
</feature>
<dbReference type="STRING" id="282301.A0A267FN96"/>
<evidence type="ECO:0000256" key="1">
    <source>
        <dbReference type="ARBA" id="ARBA00022786"/>
    </source>
</evidence>
<dbReference type="SUPFAM" id="SSF81383">
    <property type="entry name" value="F-box domain"/>
    <property type="match status" value="1"/>
</dbReference>
<dbReference type="GO" id="GO:0019005">
    <property type="term" value="C:SCF ubiquitin ligase complex"/>
    <property type="evidence" value="ECO:0007669"/>
    <property type="project" value="TreeGrafter"/>
</dbReference>